<evidence type="ECO:0000313" key="12">
    <source>
        <dbReference type="Proteomes" id="UP001595882"/>
    </source>
</evidence>
<dbReference type="InterPro" id="IPR024370">
    <property type="entry name" value="PBP_domain"/>
</dbReference>
<evidence type="ECO:0000256" key="9">
    <source>
        <dbReference type="SAM" id="Phobius"/>
    </source>
</evidence>
<keyword evidence="5" id="KW-0592">Phosphate transport</keyword>
<comment type="subcellular location">
    <subcellularLocation>
        <location evidence="2">Cell membrane</location>
        <topology evidence="2">Lipid-anchor</topology>
    </subcellularLocation>
</comment>
<keyword evidence="12" id="KW-1185">Reference proteome</keyword>
<gene>
    <name evidence="11" type="ORF">ACFOY7_17080</name>
</gene>
<dbReference type="InterPro" id="IPR050811">
    <property type="entry name" value="Phosphate_ABC_transporter"/>
</dbReference>
<evidence type="ECO:0000256" key="6">
    <source>
        <dbReference type="ARBA" id="ARBA00022729"/>
    </source>
</evidence>
<reference evidence="12" key="1">
    <citation type="journal article" date="2019" name="Int. J. Syst. Evol. Microbiol.">
        <title>The Global Catalogue of Microorganisms (GCM) 10K type strain sequencing project: providing services to taxonomists for standard genome sequencing and annotation.</title>
        <authorList>
            <consortium name="The Broad Institute Genomics Platform"/>
            <consortium name="The Broad Institute Genome Sequencing Center for Infectious Disease"/>
            <person name="Wu L."/>
            <person name="Ma J."/>
        </authorList>
    </citation>
    <scope>NUCLEOTIDE SEQUENCE [LARGE SCALE GENOMIC DNA]</scope>
    <source>
        <strain evidence="12">CCUG 37865</strain>
    </source>
</reference>
<keyword evidence="7" id="KW-0564">Palmitate</keyword>
<comment type="subunit">
    <text evidence="4">The complex is composed of two ATP-binding proteins (PstB), two transmembrane proteins (PstC and PstA) and a solute-binding protein (PstS).</text>
</comment>
<dbReference type="RefSeq" id="WP_390253754.1">
    <property type="nucleotide sequence ID" value="NZ_JBHSDT010000008.1"/>
</dbReference>
<evidence type="ECO:0000256" key="1">
    <source>
        <dbReference type="ARBA" id="ARBA00002841"/>
    </source>
</evidence>
<evidence type="ECO:0000313" key="11">
    <source>
        <dbReference type="EMBL" id="MFC4404786.1"/>
    </source>
</evidence>
<evidence type="ECO:0000256" key="7">
    <source>
        <dbReference type="ARBA" id="ARBA00023139"/>
    </source>
</evidence>
<feature type="transmembrane region" description="Helical" evidence="9">
    <location>
        <begin position="33"/>
        <end position="53"/>
    </location>
</feature>
<proteinExistence type="inferred from homology"/>
<dbReference type="Proteomes" id="UP001595882">
    <property type="component" value="Unassembled WGS sequence"/>
</dbReference>
<dbReference type="PANTHER" id="PTHR30570:SF1">
    <property type="entry name" value="PHOSPHATE-BINDING PROTEIN PSTS"/>
    <property type="match status" value="1"/>
</dbReference>
<evidence type="ECO:0000256" key="8">
    <source>
        <dbReference type="ARBA" id="ARBA00023288"/>
    </source>
</evidence>
<dbReference type="PANTHER" id="PTHR30570">
    <property type="entry name" value="PERIPLASMIC PHOSPHATE BINDING COMPONENT OF PHOSPHATE ABC TRANSPORTER"/>
    <property type="match status" value="1"/>
</dbReference>
<accession>A0ABV8X2U8</accession>
<sequence length="381" mass="42519">MRTVATVITVIGLGFAGLFLWIIMMLGKHQQFYGVYIPAITIGVIIIMVLGIYGQWKERLVKISSLSFIIISFVVVIGFEGYQSYLKSLEIVSTQDFDLGEYQPFEVGTKLVQLEGQSNYKITDDLPVIDGATALYPVYASFAQAVYPKKTYSIEESEVRSSQTSGAFMKLINDVVDIAVIAEPSKEQYQMAKELDKELKLTPIGKEAFVFFVNQRNPIDSLTIEEIQAIYTGAITNWKEVGGNDAEIRAFQRPEGSGSQSALVRFMDGATIMDPPADEIISGMGGIIRETSNYQNHRNAIGYSFRYFSQEMVEDRRIKYIAVNGIAPTKENIQNGSYPIVADFFAITAGSSNPNIPPFIEWMQSEQGQQIVDRSGYVRVK</sequence>
<name>A0ABV8X2U8_9BACI</name>
<dbReference type="Pfam" id="PF12849">
    <property type="entry name" value="PBP_like_2"/>
    <property type="match status" value="1"/>
</dbReference>
<organism evidence="11 12">
    <name type="scientific">Gracilibacillus xinjiangensis</name>
    <dbReference type="NCBI Taxonomy" id="1193282"/>
    <lineage>
        <taxon>Bacteria</taxon>
        <taxon>Bacillati</taxon>
        <taxon>Bacillota</taxon>
        <taxon>Bacilli</taxon>
        <taxon>Bacillales</taxon>
        <taxon>Bacillaceae</taxon>
        <taxon>Gracilibacillus</taxon>
    </lineage>
</organism>
<evidence type="ECO:0000259" key="10">
    <source>
        <dbReference type="Pfam" id="PF12849"/>
    </source>
</evidence>
<feature type="transmembrane region" description="Helical" evidence="9">
    <location>
        <begin position="60"/>
        <end position="79"/>
    </location>
</feature>
<protein>
    <submittedName>
        <fullName evidence="11">Substrate-binding domain-containing protein</fullName>
    </submittedName>
</protein>
<feature type="domain" description="PBP" evidence="10">
    <location>
        <begin position="129"/>
        <end position="366"/>
    </location>
</feature>
<comment type="caution">
    <text evidence="11">The sequence shown here is derived from an EMBL/GenBank/DDBJ whole genome shotgun (WGS) entry which is preliminary data.</text>
</comment>
<evidence type="ECO:0000256" key="4">
    <source>
        <dbReference type="ARBA" id="ARBA00011529"/>
    </source>
</evidence>
<keyword evidence="5" id="KW-0813">Transport</keyword>
<evidence type="ECO:0000256" key="5">
    <source>
        <dbReference type="ARBA" id="ARBA00022592"/>
    </source>
</evidence>
<comment type="similarity">
    <text evidence="3">Belongs to the PstS family.</text>
</comment>
<dbReference type="Gene3D" id="3.40.190.10">
    <property type="entry name" value="Periplasmic binding protein-like II"/>
    <property type="match status" value="2"/>
</dbReference>
<keyword evidence="9" id="KW-0472">Membrane</keyword>
<dbReference type="SUPFAM" id="SSF53850">
    <property type="entry name" value="Periplasmic binding protein-like II"/>
    <property type="match status" value="1"/>
</dbReference>
<evidence type="ECO:0000256" key="2">
    <source>
        <dbReference type="ARBA" id="ARBA00004193"/>
    </source>
</evidence>
<dbReference type="EMBL" id="JBHSDT010000008">
    <property type="protein sequence ID" value="MFC4404786.1"/>
    <property type="molecule type" value="Genomic_DNA"/>
</dbReference>
<keyword evidence="8" id="KW-0449">Lipoprotein</keyword>
<keyword evidence="9" id="KW-1133">Transmembrane helix</keyword>
<keyword evidence="9" id="KW-0812">Transmembrane</keyword>
<feature type="transmembrane region" description="Helical" evidence="9">
    <location>
        <begin position="7"/>
        <end position="27"/>
    </location>
</feature>
<comment type="function">
    <text evidence="1">Part of the ABC transporter complex PstSACB involved in phosphate import.</text>
</comment>
<keyword evidence="6" id="KW-0732">Signal</keyword>
<evidence type="ECO:0000256" key="3">
    <source>
        <dbReference type="ARBA" id="ARBA00008725"/>
    </source>
</evidence>